<gene>
    <name evidence="1" type="ORF">THTE_4218</name>
</gene>
<proteinExistence type="predicted"/>
<dbReference type="KEGG" id="ttf:THTE_4218"/>
<evidence type="ECO:0000313" key="2">
    <source>
        <dbReference type="Proteomes" id="UP000215086"/>
    </source>
</evidence>
<reference evidence="1 2" key="1">
    <citation type="journal article" name="Front. Microbiol.">
        <title>Sugar Metabolism of the First Thermophilic Planctomycete Thermogutta terrifontis: Comparative Genomic and Transcriptomic Approaches.</title>
        <authorList>
            <person name="Elcheninov A.G."/>
            <person name="Menzel P."/>
            <person name="Gudbergsdottir S.R."/>
            <person name="Slesarev A.I."/>
            <person name="Kadnikov V.V."/>
            <person name="Krogh A."/>
            <person name="Bonch-Osmolovskaya E.A."/>
            <person name="Peng X."/>
            <person name="Kublanov I.V."/>
        </authorList>
    </citation>
    <scope>NUCLEOTIDE SEQUENCE [LARGE SCALE GENOMIC DNA]</scope>
    <source>
        <strain evidence="1 2">R1</strain>
    </source>
</reference>
<dbReference type="Proteomes" id="UP000215086">
    <property type="component" value="Chromosome"/>
</dbReference>
<keyword evidence="2" id="KW-1185">Reference proteome</keyword>
<sequence length="56" mass="6362">MAGRCSLEGDFHRGKIKANKRTAIGTCFLVPERSHSWKAPWEGTYRQLVCQVVDLN</sequence>
<name>A0A286RLH2_9BACT</name>
<evidence type="ECO:0000313" key="1">
    <source>
        <dbReference type="EMBL" id="ASV76819.1"/>
    </source>
</evidence>
<organism evidence="1 2">
    <name type="scientific">Thermogutta terrifontis</name>
    <dbReference type="NCBI Taxonomy" id="1331910"/>
    <lineage>
        <taxon>Bacteria</taxon>
        <taxon>Pseudomonadati</taxon>
        <taxon>Planctomycetota</taxon>
        <taxon>Planctomycetia</taxon>
        <taxon>Pirellulales</taxon>
        <taxon>Thermoguttaceae</taxon>
        <taxon>Thermogutta</taxon>
    </lineage>
</organism>
<dbReference type="EMBL" id="CP018477">
    <property type="protein sequence ID" value="ASV76819.1"/>
    <property type="molecule type" value="Genomic_DNA"/>
</dbReference>
<dbReference type="AlphaFoldDB" id="A0A286RLH2"/>
<accession>A0A286RLH2</accession>
<protein>
    <submittedName>
        <fullName evidence="1">Uncharacterized protein</fullName>
    </submittedName>
</protein>